<protein>
    <submittedName>
        <fullName evidence="6">Multidrug ABC transporter ATP-binding protein</fullName>
    </submittedName>
</protein>
<comment type="caution">
    <text evidence="6">The sequence shown here is derived from an EMBL/GenBank/DDBJ whole genome shotgun (WGS) entry which is preliminary data.</text>
</comment>
<sequence length="315" mass="34603">MTTLVEARGLKKRFGDMTAVDDVSLSVARGEVVGFLGPNGAGKSTTMKMITGFLEPDTGTAEVGGHDVWRDPTSAKAKLGYLPEGAPAYGDMPVADFLSFVGKMRGLRKAELNNRLAEMADRVRLTEVWSRPIEALSKGYRRRVGIAQALIHDPDVLILDEPTDGLDPNQKHEMRNLIREIAPNKSIIVSTHILEEVEAVCSRAVIIAAGRVVADATPRDLVGSKDDGRAIQIRIGSPEEASVIEKIKPLADGAELEVMERMNGSTRVLLRYNDKPEDTRAIETRLKSADLPVEEVGIYRPRLEDVFRDVTTRIH</sequence>
<proteinExistence type="inferred from homology"/>
<organism evidence="6 7">
    <name type="scientific">Ruegeria profundi</name>
    <dbReference type="NCBI Taxonomy" id="1685378"/>
    <lineage>
        <taxon>Bacteria</taxon>
        <taxon>Pseudomonadati</taxon>
        <taxon>Pseudomonadota</taxon>
        <taxon>Alphaproteobacteria</taxon>
        <taxon>Rhodobacterales</taxon>
        <taxon>Roseobacteraceae</taxon>
        <taxon>Ruegeria</taxon>
    </lineage>
</organism>
<dbReference type="Pfam" id="PF00005">
    <property type="entry name" value="ABC_tran"/>
    <property type="match status" value="1"/>
</dbReference>
<evidence type="ECO:0000259" key="5">
    <source>
        <dbReference type="PROSITE" id="PS50893"/>
    </source>
</evidence>
<name>A0A0X3TUA6_9RHOB</name>
<comment type="similarity">
    <text evidence="1">Belongs to the ABC transporter superfamily.</text>
</comment>
<dbReference type="OrthoDB" id="9778547at2"/>
<reference evidence="7" key="1">
    <citation type="submission" date="2015-12" db="EMBL/GenBank/DDBJ databases">
        <authorList>
            <person name="Zhang G."/>
            <person name="Stingl U."/>
        </authorList>
    </citation>
    <scope>NUCLEOTIDE SEQUENCE [LARGE SCALE GENOMIC DNA]</scope>
    <source>
        <strain evidence="7">ZGT108</strain>
    </source>
</reference>
<dbReference type="InterPro" id="IPR027417">
    <property type="entry name" value="P-loop_NTPase"/>
</dbReference>
<dbReference type="SMART" id="SM00382">
    <property type="entry name" value="AAA"/>
    <property type="match status" value="1"/>
</dbReference>
<evidence type="ECO:0000256" key="3">
    <source>
        <dbReference type="ARBA" id="ARBA00022741"/>
    </source>
</evidence>
<dbReference type="EMBL" id="LQBP01000004">
    <property type="protein sequence ID" value="KUJ79267.1"/>
    <property type="molecule type" value="Genomic_DNA"/>
</dbReference>
<feature type="domain" description="ABC transporter" evidence="5">
    <location>
        <begin position="5"/>
        <end position="234"/>
    </location>
</feature>
<evidence type="ECO:0000256" key="2">
    <source>
        <dbReference type="ARBA" id="ARBA00022448"/>
    </source>
</evidence>
<dbReference type="GO" id="GO:0005524">
    <property type="term" value="F:ATP binding"/>
    <property type="evidence" value="ECO:0007669"/>
    <property type="project" value="UniProtKB-KW"/>
</dbReference>
<keyword evidence="4 6" id="KW-0067">ATP-binding</keyword>
<evidence type="ECO:0000313" key="7">
    <source>
        <dbReference type="Proteomes" id="UP000053690"/>
    </source>
</evidence>
<accession>A0A0X3TUA6</accession>
<dbReference type="PROSITE" id="PS50893">
    <property type="entry name" value="ABC_TRANSPORTER_2"/>
    <property type="match status" value="1"/>
</dbReference>
<evidence type="ECO:0000256" key="1">
    <source>
        <dbReference type="ARBA" id="ARBA00005417"/>
    </source>
</evidence>
<dbReference type="GO" id="GO:0016887">
    <property type="term" value="F:ATP hydrolysis activity"/>
    <property type="evidence" value="ECO:0007669"/>
    <property type="project" value="InterPro"/>
</dbReference>
<dbReference type="Proteomes" id="UP000053690">
    <property type="component" value="Unassembled WGS sequence"/>
</dbReference>
<keyword evidence="7" id="KW-1185">Reference proteome</keyword>
<dbReference type="PANTHER" id="PTHR43335">
    <property type="entry name" value="ABC TRANSPORTER, ATP-BINDING PROTEIN"/>
    <property type="match status" value="1"/>
</dbReference>
<dbReference type="InterPro" id="IPR003593">
    <property type="entry name" value="AAA+_ATPase"/>
</dbReference>
<dbReference type="STRING" id="1685378.AVO44_08505"/>
<dbReference type="RefSeq" id="WP_068335426.1">
    <property type="nucleotide sequence ID" value="NZ_LQBP01000004.1"/>
</dbReference>
<dbReference type="InterPro" id="IPR003439">
    <property type="entry name" value="ABC_transporter-like_ATP-bd"/>
</dbReference>
<dbReference type="AlphaFoldDB" id="A0A0X3TUA6"/>
<evidence type="ECO:0000313" key="6">
    <source>
        <dbReference type="EMBL" id="KUJ79267.1"/>
    </source>
</evidence>
<dbReference type="PANTHER" id="PTHR43335:SF4">
    <property type="entry name" value="ABC TRANSPORTER, ATP-BINDING PROTEIN"/>
    <property type="match status" value="1"/>
</dbReference>
<gene>
    <name evidence="6" type="ORF">AVO44_08505</name>
</gene>
<keyword evidence="2" id="KW-0813">Transport</keyword>
<dbReference type="CDD" id="cd03230">
    <property type="entry name" value="ABC_DR_subfamily_A"/>
    <property type="match status" value="1"/>
</dbReference>
<keyword evidence="3" id="KW-0547">Nucleotide-binding</keyword>
<dbReference type="SUPFAM" id="SSF52540">
    <property type="entry name" value="P-loop containing nucleoside triphosphate hydrolases"/>
    <property type="match status" value="1"/>
</dbReference>
<evidence type="ECO:0000256" key="4">
    <source>
        <dbReference type="ARBA" id="ARBA00022840"/>
    </source>
</evidence>
<dbReference type="Gene3D" id="3.40.50.300">
    <property type="entry name" value="P-loop containing nucleotide triphosphate hydrolases"/>
    <property type="match status" value="1"/>
</dbReference>